<keyword evidence="2" id="KW-0560">Oxidoreductase</keyword>
<dbReference type="GO" id="GO:0016020">
    <property type="term" value="C:membrane"/>
    <property type="evidence" value="ECO:0007669"/>
    <property type="project" value="TreeGrafter"/>
</dbReference>
<dbReference type="PRINTS" id="PR00081">
    <property type="entry name" value="GDHRDH"/>
</dbReference>
<feature type="transmembrane region" description="Helical" evidence="4">
    <location>
        <begin position="6"/>
        <end position="31"/>
    </location>
</feature>
<dbReference type="OrthoDB" id="335726at2"/>
<dbReference type="SUPFAM" id="SSF51735">
    <property type="entry name" value="NAD(P)-binding Rossmann-fold domains"/>
    <property type="match status" value="1"/>
</dbReference>
<evidence type="ECO:0000313" key="6">
    <source>
        <dbReference type="Proteomes" id="UP000009286"/>
    </source>
</evidence>
<dbReference type="KEGG" id="mai:MICA_76"/>
<accession>G2KMN7</accession>
<sequence>MQNPKIIIITGASSGIGAALALYYAGAGIALGLTGRDAARLGAVANACQRKGASVEARVISVTDRARMAEWIAAFHARHGQLDLVIANAGISGGTGGAPTVGEDPDQVRNLFATNVDGVLNTVEPVLPIMAAQKVGQIAIMSSLASFGPWPGAPAYGATKAAVRLYGEALAGSVRNKGIEVSVICPGFVRSNMTAVNDYPMPFLMDADRAAARIAAGLAAGRVRVAFPWPAYLIAGALGLLPPGLSTRFLAKLPKKPQSQQS</sequence>
<dbReference type="InterPro" id="IPR002347">
    <property type="entry name" value="SDR_fam"/>
</dbReference>
<dbReference type="RefSeq" id="WP_014101647.1">
    <property type="nucleotide sequence ID" value="NC_016026.1"/>
</dbReference>
<keyword evidence="4" id="KW-0472">Membrane</keyword>
<dbReference type="InterPro" id="IPR036291">
    <property type="entry name" value="NAD(P)-bd_dom_sf"/>
</dbReference>
<dbReference type="PANTHER" id="PTHR44196:SF1">
    <property type="entry name" value="DEHYDROGENASE_REDUCTASE SDR FAMILY MEMBER 7B"/>
    <property type="match status" value="1"/>
</dbReference>
<comment type="similarity">
    <text evidence="1 3">Belongs to the short-chain dehydrogenases/reductases (SDR) family.</text>
</comment>
<dbReference type="Proteomes" id="UP000009286">
    <property type="component" value="Chromosome"/>
</dbReference>
<dbReference type="GO" id="GO:0016491">
    <property type="term" value="F:oxidoreductase activity"/>
    <property type="evidence" value="ECO:0007669"/>
    <property type="project" value="UniProtKB-KW"/>
</dbReference>
<protein>
    <submittedName>
        <fullName evidence="5">Short chain dehydrogenase family protein</fullName>
    </submittedName>
</protein>
<dbReference type="PANTHER" id="PTHR44196">
    <property type="entry name" value="DEHYDROGENASE/REDUCTASE SDR FAMILY MEMBER 7B"/>
    <property type="match status" value="1"/>
</dbReference>
<dbReference type="Gene3D" id="3.40.50.720">
    <property type="entry name" value="NAD(P)-binding Rossmann-like Domain"/>
    <property type="match status" value="1"/>
</dbReference>
<dbReference type="EMBL" id="CP002382">
    <property type="protein sequence ID" value="AEP08424.1"/>
    <property type="molecule type" value="Genomic_DNA"/>
</dbReference>
<name>G2KMN7_MICAA</name>
<dbReference type="HOGENOM" id="CLU_010194_2_1_5"/>
<dbReference type="AlphaFoldDB" id="G2KMN7"/>
<dbReference type="PRINTS" id="PR00080">
    <property type="entry name" value="SDRFAMILY"/>
</dbReference>
<dbReference type="PROSITE" id="PS00061">
    <property type="entry name" value="ADH_SHORT"/>
    <property type="match status" value="1"/>
</dbReference>
<dbReference type="eggNOG" id="COG4221">
    <property type="taxonomic scope" value="Bacteria"/>
</dbReference>
<evidence type="ECO:0000256" key="2">
    <source>
        <dbReference type="ARBA" id="ARBA00023002"/>
    </source>
</evidence>
<evidence type="ECO:0000256" key="3">
    <source>
        <dbReference type="RuleBase" id="RU000363"/>
    </source>
</evidence>
<evidence type="ECO:0000256" key="1">
    <source>
        <dbReference type="ARBA" id="ARBA00006484"/>
    </source>
</evidence>
<evidence type="ECO:0000256" key="4">
    <source>
        <dbReference type="SAM" id="Phobius"/>
    </source>
</evidence>
<proteinExistence type="inferred from homology"/>
<evidence type="ECO:0000313" key="5">
    <source>
        <dbReference type="EMBL" id="AEP08424.1"/>
    </source>
</evidence>
<dbReference type="STRING" id="856793.MICA_76"/>
<organism evidence="5 6">
    <name type="scientific">Micavibrio aeruginosavorus (strain ARL-13)</name>
    <dbReference type="NCBI Taxonomy" id="856793"/>
    <lineage>
        <taxon>Bacteria</taxon>
        <taxon>Pseudomonadati</taxon>
        <taxon>Bdellovibrionota</taxon>
        <taxon>Bdellovibrionia</taxon>
        <taxon>Bdellovibrionales</taxon>
        <taxon>Pseudobdellovibrionaceae</taxon>
        <taxon>Micavibrio</taxon>
    </lineage>
</organism>
<keyword evidence="6" id="KW-1185">Reference proteome</keyword>
<gene>
    <name evidence="5" type="ordered locus">MICA_76</name>
</gene>
<reference evidence="5 6" key="1">
    <citation type="journal article" date="2011" name="BMC Genomics">
        <title>Genomic insights into an obligate epibiotic bacterial predator: Micavibrio aeruginosavorus ARL-13.</title>
        <authorList>
            <person name="Wang Z."/>
            <person name="Kadouri D."/>
            <person name="Wu M."/>
        </authorList>
    </citation>
    <scope>NUCLEOTIDE SEQUENCE [LARGE SCALE GENOMIC DNA]</scope>
    <source>
        <strain evidence="5 6">ARL-13</strain>
    </source>
</reference>
<dbReference type="Pfam" id="PF00106">
    <property type="entry name" value="adh_short"/>
    <property type="match status" value="1"/>
</dbReference>
<keyword evidence="4" id="KW-0812">Transmembrane</keyword>
<dbReference type="InterPro" id="IPR020904">
    <property type="entry name" value="Sc_DH/Rdtase_CS"/>
</dbReference>
<keyword evidence="4" id="KW-1133">Transmembrane helix</keyword>